<dbReference type="HOGENOM" id="CLU_2290850_0_0_1"/>
<keyword evidence="2" id="KW-1185">Reference proteome</keyword>
<sequence>MYTSPNAYTCILCSPHLLRLCVGWKCAPGLWAEKSGRKSDHIPYFVQSAIDSGGVMGLENIFRLSDNYTHPSTADGGRNFNGYCGRVTHNNSNREKLEALW</sequence>
<dbReference type="RefSeq" id="XP_045283441.1">
    <property type="nucleotide sequence ID" value="XM_045435912.1"/>
</dbReference>
<accession>C0P0E4</accession>
<gene>
    <name evidence="1" type="ORF">HCBG_08863</name>
</gene>
<evidence type="ECO:0000313" key="1">
    <source>
        <dbReference type="EMBL" id="EEH02960.1"/>
    </source>
</evidence>
<proteinExistence type="predicted"/>
<dbReference type="EMBL" id="GG663380">
    <property type="protein sequence ID" value="EEH02960.1"/>
    <property type="molecule type" value="Genomic_DNA"/>
</dbReference>
<dbReference type="InParanoid" id="C0P0E4"/>
<protein>
    <submittedName>
        <fullName evidence="1">Uncharacterized protein</fullName>
    </submittedName>
</protein>
<name>C0P0E4_AJECG</name>
<dbReference type="Proteomes" id="UP000001631">
    <property type="component" value="Unassembled WGS sequence"/>
</dbReference>
<dbReference type="GeneID" id="69041879"/>
<reference evidence="1" key="1">
    <citation type="submission" date="2009-02" db="EMBL/GenBank/DDBJ databases">
        <title>The Genome Sequence of Ajellomyces capsulatus strain G186AR.</title>
        <authorList>
            <consortium name="The Broad Institute Genome Sequencing Platform"/>
            <person name="Champion M."/>
            <person name="Cuomo C."/>
            <person name="Ma L.-J."/>
            <person name="Henn M.R."/>
            <person name="Sil A."/>
            <person name="Goldman B."/>
            <person name="Young S.K."/>
            <person name="Kodira C.D."/>
            <person name="Zeng Q."/>
            <person name="Koehrsen M."/>
            <person name="Alvarado L."/>
            <person name="Berlin A."/>
            <person name="Borenstein D."/>
            <person name="Chen Z."/>
            <person name="Engels R."/>
            <person name="Freedman E."/>
            <person name="Gellesch M."/>
            <person name="Goldberg J."/>
            <person name="Griggs A."/>
            <person name="Gujja S."/>
            <person name="Heiman D."/>
            <person name="Hepburn T."/>
            <person name="Howarth C."/>
            <person name="Jen D."/>
            <person name="Larson L."/>
            <person name="Lewis B."/>
            <person name="Mehta T."/>
            <person name="Park D."/>
            <person name="Pearson M."/>
            <person name="Roberts A."/>
            <person name="Saif S."/>
            <person name="Shea T."/>
            <person name="Shenoy N."/>
            <person name="Sisk P."/>
            <person name="Stolte C."/>
            <person name="Sykes S."/>
            <person name="Walk T."/>
            <person name="White J."/>
            <person name="Yandava C."/>
            <person name="Klein B."/>
            <person name="McEwen J.G."/>
            <person name="Puccia R."/>
            <person name="Goldman G.H."/>
            <person name="Felipe M.S."/>
            <person name="Nino-Vega G."/>
            <person name="San-Blas G."/>
            <person name="Taylor J."/>
            <person name="Mendoza L."/>
            <person name="Galagan J."/>
            <person name="Nusbaum C."/>
            <person name="Birren B."/>
        </authorList>
    </citation>
    <scope>NUCLEOTIDE SEQUENCE</scope>
    <source>
        <strain evidence="1">G186AR</strain>
    </source>
</reference>
<dbReference type="AlphaFoldDB" id="C0P0E4"/>
<organism evidence="1 2">
    <name type="scientific">Ajellomyces capsulatus (strain G186AR / H82 / ATCC MYA-2454 / RMSCC 2432)</name>
    <name type="common">Darling's disease fungus</name>
    <name type="synonym">Histoplasma capsulatum</name>
    <dbReference type="NCBI Taxonomy" id="447093"/>
    <lineage>
        <taxon>Eukaryota</taxon>
        <taxon>Fungi</taxon>
        <taxon>Dikarya</taxon>
        <taxon>Ascomycota</taxon>
        <taxon>Pezizomycotina</taxon>
        <taxon>Eurotiomycetes</taxon>
        <taxon>Eurotiomycetidae</taxon>
        <taxon>Onygenales</taxon>
        <taxon>Ajellomycetaceae</taxon>
        <taxon>Histoplasma</taxon>
    </lineage>
</organism>
<evidence type="ECO:0000313" key="2">
    <source>
        <dbReference type="Proteomes" id="UP000001631"/>
    </source>
</evidence>